<evidence type="ECO:0000313" key="3">
    <source>
        <dbReference type="Proteomes" id="UP000887013"/>
    </source>
</evidence>
<accession>A0A8X6N599</accession>
<gene>
    <name evidence="2" type="ORF">NPIL_529461</name>
</gene>
<protein>
    <submittedName>
        <fullName evidence="2">Uncharacterized protein</fullName>
    </submittedName>
</protein>
<sequence>MALNLMRRILWISGISFRSGVATPLIAPLTGPNALGKRNQEINTTPPVPIAVENTTDALFIASNPEIIEGFCASHQESILEMTRKRDAYDIWTRK</sequence>
<organism evidence="2 3">
    <name type="scientific">Nephila pilipes</name>
    <name type="common">Giant wood spider</name>
    <name type="synonym">Nephila maculata</name>
    <dbReference type="NCBI Taxonomy" id="299642"/>
    <lineage>
        <taxon>Eukaryota</taxon>
        <taxon>Metazoa</taxon>
        <taxon>Ecdysozoa</taxon>
        <taxon>Arthropoda</taxon>
        <taxon>Chelicerata</taxon>
        <taxon>Arachnida</taxon>
        <taxon>Araneae</taxon>
        <taxon>Araneomorphae</taxon>
        <taxon>Entelegynae</taxon>
        <taxon>Araneoidea</taxon>
        <taxon>Nephilidae</taxon>
        <taxon>Nephila</taxon>
    </lineage>
</organism>
<name>A0A8X6N599_NEPPI</name>
<dbReference type="AlphaFoldDB" id="A0A8X6N599"/>
<dbReference type="EMBL" id="BMAW01100321">
    <property type="protein sequence ID" value="GFS94276.1"/>
    <property type="molecule type" value="Genomic_DNA"/>
</dbReference>
<evidence type="ECO:0000256" key="1">
    <source>
        <dbReference type="SAM" id="SignalP"/>
    </source>
</evidence>
<feature type="chain" id="PRO_5036450079" evidence="1">
    <location>
        <begin position="23"/>
        <end position="95"/>
    </location>
</feature>
<reference evidence="2" key="1">
    <citation type="submission" date="2020-08" db="EMBL/GenBank/DDBJ databases">
        <title>Multicomponent nature underlies the extraordinary mechanical properties of spider dragline silk.</title>
        <authorList>
            <person name="Kono N."/>
            <person name="Nakamura H."/>
            <person name="Mori M."/>
            <person name="Yoshida Y."/>
            <person name="Ohtoshi R."/>
            <person name="Malay A.D."/>
            <person name="Moran D.A.P."/>
            <person name="Tomita M."/>
            <person name="Numata K."/>
            <person name="Arakawa K."/>
        </authorList>
    </citation>
    <scope>NUCLEOTIDE SEQUENCE</scope>
</reference>
<proteinExistence type="predicted"/>
<keyword evidence="1" id="KW-0732">Signal</keyword>
<comment type="caution">
    <text evidence="2">The sequence shown here is derived from an EMBL/GenBank/DDBJ whole genome shotgun (WGS) entry which is preliminary data.</text>
</comment>
<evidence type="ECO:0000313" key="2">
    <source>
        <dbReference type="EMBL" id="GFS94276.1"/>
    </source>
</evidence>
<keyword evidence="3" id="KW-1185">Reference proteome</keyword>
<dbReference type="Proteomes" id="UP000887013">
    <property type="component" value="Unassembled WGS sequence"/>
</dbReference>
<feature type="signal peptide" evidence="1">
    <location>
        <begin position="1"/>
        <end position="22"/>
    </location>
</feature>